<name>A0A914AGP8_PATMI</name>
<dbReference type="GO" id="GO:0008270">
    <property type="term" value="F:zinc ion binding"/>
    <property type="evidence" value="ECO:0007669"/>
    <property type="project" value="UniProtKB-KW"/>
</dbReference>
<dbReference type="InterPro" id="IPR011042">
    <property type="entry name" value="6-blade_b-propeller_TolB-like"/>
</dbReference>
<keyword evidence="3" id="KW-1185">Reference proteome</keyword>
<dbReference type="Proteomes" id="UP000887568">
    <property type="component" value="Unplaced"/>
</dbReference>
<sequence>MPGKRRAKRGGIRPREKMTTRKAKSSTVKSLEDEPTPGPTMRPKRPRRCKGEGISQQEKMTTRKAKSSTVKSLEDEPRPGPTMRPKRPRRCKGEGISQQEEMTTRKAKSSTVKSLEDEPRPGPTMRPKRSRRCKGEGISQQEEMAEPSAQETITEESSAPGPSKPGSRRGKRGGSKIRQQVSSQGGHWELAREIKKPKTLAHSDVAIRHNDILVLRHYKKGIEMYNPDDKQESPMKFHRGPRIEIAFDDIHNRLVVLNCHCLPAPEVKVFNSDNTLAYQFTTVPIGVHSPPSAATVAIKKDGTILVGFNITHLYNEHRPSDGKLLRTIPTNIIPHRLAADSKGRVFISCGSHGSVEVTDGNGVTLFTITPRIDGQSGLGCGGVVSDSSGIYVGACSRVNMYTAHIHHYDLDGRFLDCVAQGLYNPTRIAFTADGQMAVADQNSIKIYRKV</sequence>
<accession>A0A914AGP8</accession>
<feature type="compositionally biased region" description="Basic residues" evidence="1">
    <location>
        <begin position="166"/>
        <end position="175"/>
    </location>
</feature>
<feature type="compositionally biased region" description="Basic residues" evidence="1">
    <location>
        <begin position="1"/>
        <end position="12"/>
    </location>
</feature>
<dbReference type="InterPro" id="IPR050952">
    <property type="entry name" value="TRIM-NHL_E3_ligases"/>
</dbReference>
<proteinExistence type="predicted"/>
<evidence type="ECO:0000313" key="3">
    <source>
        <dbReference type="Proteomes" id="UP000887568"/>
    </source>
</evidence>
<organism evidence="2 3">
    <name type="scientific">Patiria miniata</name>
    <name type="common">Bat star</name>
    <name type="synonym">Asterina miniata</name>
    <dbReference type="NCBI Taxonomy" id="46514"/>
    <lineage>
        <taxon>Eukaryota</taxon>
        <taxon>Metazoa</taxon>
        <taxon>Echinodermata</taxon>
        <taxon>Eleutherozoa</taxon>
        <taxon>Asterozoa</taxon>
        <taxon>Asteroidea</taxon>
        <taxon>Valvatacea</taxon>
        <taxon>Valvatida</taxon>
        <taxon>Asterinidae</taxon>
        <taxon>Patiria</taxon>
    </lineage>
</organism>
<protein>
    <submittedName>
        <fullName evidence="2">Uncharacterized protein</fullName>
    </submittedName>
</protein>
<dbReference type="PANTHER" id="PTHR24104">
    <property type="entry name" value="E3 UBIQUITIN-PROTEIN LIGASE NHLRC1-RELATED"/>
    <property type="match status" value="1"/>
</dbReference>
<dbReference type="PANTHER" id="PTHR24104:SF25">
    <property type="entry name" value="PROTEIN LIN-41"/>
    <property type="match status" value="1"/>
</dbReference>
<dbReference type="Gene3D" id="2.120.10.30">
    <property type="entry name" value="TolB, C-terminal domain"/>
    <property type="match status" value="1"/>
</dbReference>
<dbReference type="GO" id="GO:0000209">
    <property type="term" value="P:protein polyubiquitination"/>
    <property type="evidence" value="ECO:0007669"/>
    <property type="project" value="TreeGrafter"/>
</dbReference>
<dbReference type="GO" id="GO:0061630">
    <property type="term" value="F:ubiquitin protein ligase activity"/>
    <property type="evidence" value="ECO:0007669"/>
    <property type="project" value="TreeGrafter"/>
</dbReference>
<dbReference type="AlphaFoldDB" id="A0A914AGP8"/>
<evidence type="ECO:0000256" key="1">
    <source>
        <dbReference type="SAM" id="MobiDB-lite"/>
    </source>
</evidence>
<evidence type="ECO:0000313" key="2">
    <source>
        <dbReference type="EnsemblMetazoa" id="XP_038062696.1"/>
    </source>
</evidence>
<dbReference type="GeneID" id="119733184"/>
<dbReference type="SUPFAM" id="SSF75011">
    <property type="entry name" value="3-carboxy-cis,cis-mucoante lactonizing enzyme"/>
    <property type="match status" value="1"/>
</dbReference>
<dbReference type="EnsemblMetazoa" id="XM_038206768.1">
    <property type="protein sequence ID" value="XP_038062696.1"/>
    <property type="gene ID" value="LOC119733184"/>
</dbReference>
<dbReference type="RefSeq" id="XP_038062696.1">
    <property type="nucleotide sequence ID" value="XM_038206768.1"/>
</dbReference>
<dbReference type="GO" id="GO:0043161">
    <property type="term" value="P:proteasome-mediated ubiquitin-dependent protein catabolic process"/>
    <property type="evidence" value="ECO:0007669"/>
    <property type="project" value="TreeGrafter"/>
</dbReference>
<feature type="region of interest" description="Disordered" evidence="1">
    <location>
        <begin position="1"/>
        <end position="189"/>
    </location>
</feature>
<reference evidence="2" key="1">
    <citation type="submission" date="2022-11" db="UniProtKB">
        <authorList>
            <consortium name="EnsemblMetazoa"/>
        </authorList>
    </citation>
    <scope>IDENTIFICATION</scope>
</reference>